<dbReference type="Proteomes" id="UP000439903">
    <property type="component" value="Unassembled WGS sequence"/>
</dbReference>
<comment type="caution">
    <text evidence="1">The sequence shown here is derived from an EMBL/GenBank/DDBJ whole genome shotgun (WGS) entry which is preliminary data.</text>
</comment>
<evidence type="ECO:0000313" key="2">
    <source>
        <dbReference type="Proteomes" id="UP000439903"/>
    </source>
</evidence>
<dbReference type="AlphaFoldDB" id="A0A8H4EHM0"/>
<name>A0A8H4EHM0_GIGMA</name>
<dbReference type="EMBL" id="WTPW01000733">
    <property type="protein sequence ID" value="KAF0484336.1"/>
    <property type="molecule type" value="Genomic_DNA"/>
</dbReference>
<sequence length="391" mass="45631">MSIVDEIKKETNDGERKRYLESLQEINKMRFMWKELKALMLDTDLLRPKSNKPNWKIRGVRNIGSLKDTLRRNIDKSPVYARLYQKISETEIDKLSCDDPLINGIIDLVSKRYQLGEDDHAVLLGEKNTMKRLGKDASIRKVCSEFVANRDSFQQLYRFVLLHSEEVMHDRWVEQESAREVVMKDITDVLLQKIKSNVLSKVTYGSENTLVEAVAHLIEASLHRLPIEYEVEVTRNERQSVASKNYKILENIGSRGDKPDLMIQAFVKNKQKEIVYIESGKWNCNETKRRDNHNKLVKLCLCGYEEIGKKAIKEQLHRRYIAFGINIAGDRLILHSLLNENGIKYYCPIAEVIIPFCNESIDEVEEFVQMLMIMRNGIIVNLHNMIRIYKK</sequence>
<gene>
    <name evidence="1" type="ORF">F8M41_023021</name>
</gene>
<proteinExistence type="predicted"/>
<dbReference type="OrthoDB" id="2416492at2759"/>
<accession>A0A8H4EHM0</accession>
<evidence type="ECO:0000313" key="1">
    <source>
        <dbReference type="EMBL" id="KAF0484336.1"/>
    </source>
</evidence>
<keyword evidence="2" id="KW-1185">Reference proteome</keyword>
<organism evidence="1 2">
    <name type="scientific">Gigaspora margarita</name>
    <dbReference type="NCBI Taxonomy" id="4874"/>
    <lineage>
        <taxon>Eukaryota</taxon>
        <taxon>Fungi</taxon>
        <taxon>Fungi incertae sedis</taxon>
        <taxon>Mucoromycota</taxon>
        <taxon>Glomeromycotina</taxon>
        <taxon>Glomeromycetes</taxon>
        <taxon>Diversisporales</taxon>
        <taxon>Gigasporaceae</taxon>
        <taxon>Gigaspora</taxon>
    </lineage>
</organism>
<reference evidence="1 2" key="1">
    <citation type="journal article" date="2019" name="Environ. Microbiol.">
        <title>At the nexus of three kingdoms: the genome of the mycorrhizal fungus Gigaspora margarita provides insights into plant, endobacterial and fungal interactions.</title>
        <authorList>
            <person name="Venice F."/>
            <person name="Ghignone S."/>
            <person name="Salvioli di Fossalunga A."/>
            <person name="Amselem J."/>
            <person name="Novero M."/>
            <person name="Xianan X."/>
            <person name="Sedzielewska Toro K."/>
            <person name="Morin E."/>
            <person name="Lipzen A."/>
            <person name="Grigoriev I.V."/>
            <person name="Henrissat B."/>
            <person name="Martin F.M."/>
            <person name="Bonfante P."/>
        </authorList>
    </citation>
    <scope>NUCLEOTIDE SEQUENCE [LARGE SCALE GENOMIC DNA]</scope>
    <source>
        <strain evidence="1 2">BEG34</strain>
    </source>
</reference>
<protein>
    <submittedName>
        <fullName evidence="1">Uncharacterized protein</fullName>
    </submittedName>
</protein>